<comment type="caution">
    <text evidence="2">The sequence shown here is derived from an EMBL/GenBank/DDBJ whole genome shotgun (WGS) entry which is preliminary data.</text>
</comment>
<evidence type="ECO:0000313" key="2">
    <source>
        <dbReference type="EMBL" id="ROW03727.1"/>
    </source>
</evidence>
<reference evidence="2 3" key="1">
    <citation type="submission" date="2015-09" db="EMBL/GenBank/DDBJ databases">
        <title>Host preference determinants of Valsa canker pathogens revealed by comparative genomics.</title>
        <authorList>
            <person name="Yin Z."/>
            <person name="Huang L."/>
        </authorList>
    </citation>
    <scope>NUCLEOTIDE SEQUENCE [LARGE SCALE GENOMIC DNA]</scope>
    <source>
        <strain evidence="2 3">03-1</strain>
    </source>
</reference>
<protein>
    <submittedName>
        <fullName evidence="2">Uncharacterized protein</fullName>
    </submittedName>
</protein>
<accession>A0A423WK81</accession>
<gene>
    <name evidence="2" type="ORF">VMCG_05473</name>
</gene>
<dbReference type="OrthoDB" id="10686787at2759"/>
<name>A0A423WK81_9PEZI</name>
<keyword evidence="3" id="KW-1185">Reference proteome</keyword>
<feature type="compositionally biased region" description="Low complexity" evidence="1">
    <location>
        <begin position="137"/>
        <end position="147"/>
    </location>
</feature>
<feature type="compositionally biased region" description="Basic and acidic residues" evidence="1">
    <location>
        <begin position="326"/>
        <end position="344"/>
    </location>
</feature>
<proteinExistence type="predicted"/>
<feature type="region of interest" description="Disordered" evidence="1">
    <location>
        <begin position="326"/>
        <end position="357"/>
    </location>
</feature>
<sequence>MVAVSSGEQLHNPQRGSERLLELLGIIPPVVLDTRLDLIQRLLPVTHRDLRVHARVLAYVPPAVVVRPLEARLGGGLHEAAQVGAREAAAARVEGDVPEAAVDDAPVLPGGGDGVPVDGAQDVDPLVGRGEADEDAGAQAAGPADGRVDAVGPVGGADDVDAGAVADAVELGEEGVDDAGRGVGEGVVALGHEGVHLVEEEDARRAALGPREELPHRPLRLAHVLVEQLGPLDGDEVGLGLVGHGLGHERLSATGGSPQEDSGGRLDAHPREPLRVLDGADDGHLELLAHLGERAHVLPRRVGHRAEPFPLGGRLHRRHGRREVGVRDAHGPDVDVPRGLHEPDGAPARRRGRRRGPLVRGRLQVLRRGPALEVHLCPLVGPGADRLGHGGRDDVLEVGADVAGRELGQGGEVDVVGEGEVARHGPQDLLPGRLVGHADVDLDAEAAAHHGVDAVGPVGGGQHDDVGLVVVHGAPAVGRARVPPAPDPVHAAADLGDDAALHGLARAVPLARDRVELVEEDEARRQPHGLVEDVAYVLLALAARAAHQARRRHGDEGHLEVGGQRVREHRLAAARGPVEQHPVVEPVARLGQVLGLQERDAHRVDEALDHGVDAGQVVEVDVLRRRPVDLLGVLAPPLRPGLPVWLPVHGGRGG</sequence>
<evidence type="ECO:0000256" key="1">
    <source>
        <dbReference type="SAM" id="MobiDB-lite"/>
    </source>
</evidence>
<dbReference type="EMBL" id="LKEA01000015">
    <property type="protein sequence ID" value="ROW03727.1"/>
    <property type="molecule type" value="Genomic_DNA"/>
</dbReference>
<feature type="region of interest" description="Disordered" evidence="1">
    <location>
        <begin position="249"/>
        <end position="270"/>
    </location>
</feature>
<dbReference type="Proteomes" id="UP000283895">
    <property type="component" value="Unassembled WGS sequence"/>
</dbReference>
<dbReference type="AlphaFoldDB" id="A0A423WK81"/>
<feature type="region of interest" description="Disordered" evidence="1">
    <location>
        <begin position="127"/>
        <end position="147"/>
    </location>
</feature>
<organism evidence="2 3">
    <name type="scientific">Cytospora schulzeri</name>
    <dbReference type="NCBI Taxonomy" id="448051"/>
    <lineage>
        <taxon>Eukaryota</taxon>
        <taxon>Fungi</taxon>
        <taxon>Dikarya</taxon>
        <taxon>Ascomycota</taxon>
        <taxon>Pezizomycotina</taxon>
        <taxon>Sordariomycetes</taxon>
        <taxon>Sordariomycetidae</taxon>
        <taxon>Diaporthales</taxon>
        <taxon>Cytosporaceae</taxon>
        <taxon>Cytospora</taxon>
    </lineage>
</organism>
<evidence type="ECO:0000313" key="3">
    <source>
        <dbReference type="Proteomes" id="UP000283895"/>
    </source>
</evidence>
<feature type="compositionally biased region" description="Basic residues" evidence="1">
    <location>
        <begin position="348"/>
        <end position="357"/>
    </location>
</feature>